<reference evidence="1" key="1">
    <citation type="submission" date="2020-05" db="EMBL/GenBank/DDBJ databases">
        <authorList>
            <person name="Chiriac C."/>
            <person name="Salcher M."/>
            <person name="Ghai R."/>
            <person name="Kavagutti S V."/>
        </authorList>
    </citation>
    <scope>NUCLEOTIDE SEQUENCE</scope>
</reference>
<sequence>MGRLKPGATYIYEKADGVTYAREAGSDPSTRIVVGWDYDLQKQYEWDKIEHTARTNPALQEALERVKILYELSKDDDDPTLPPMWHPV</sequence>
<evidence type="ECO:0000313" key="1">
    <source>
        <dbReference type="EMBL" id="CAB5214643.1"/>
    </source>
</evidence>
<gene>
    <name evidence="1" type="ORF">UFOVP190_200</name>
</gene>
<dbReference type="EMBL" id="LR798243">
    <property type="protein sequence ID" value="CAB5214643.1"/>
    <property type="molecule type" value="Genomic_DNA"/>
</dbReference>
<proteinExistence type="predicted"/>
<organism evidence="1">
    <name type="scientific">uncultured Caudovirales phage</name>
    <dbReference type="NCBI Taxonomy" id="2100421"/>
    <lineage>
        <taxon>Viruses</taxon>
        <taxon>Duplodnaviria</taxon>
        <taxon>Heunggongvirae</taxon>
        <taxon>Uroviricota</taxon>
        <taxon>Caudoviricetes</taxon>
        <taxon>Peduoviridae</taxon>
        <taxon>Maltschvirus</taxon>
        <taxon>Maltschvirus maltsch</taxon>
    </lineage>
</organism>
<protein>
    <submittedName>
        <fullName evidence="1">Uncharacterized protein</fullName>
    </submittedName>
</protein>
<accession>A0A6J7WH58</accession>
<name>A0A6J7WH58_9CAUD</name>